<proteinExistence type="predicted"/>
<sequence length="481" mass="51825">MIVDLNHIEFYNGPSRPPFSTSATSVPPNHGPAHVPRYFQQSFPTGFGFRAGPCEVPPGQSPPLTGTTHEWNIFDTEINHIYGPTQPAISKDIERAVTKNMPAARDIALDRGSSAPAFSEPVPSTDSVNPSLCPVVPENLDHITPDMRGDELTDAVPGAKEMEHSQLSCVSCVTAPAPTAEQANCVSSNLSVVGDSEQELAKRKLSTTEGSDSLHSGDFENFTEPSQTSDLGENPCSRANDAPGRAEDSGTAEDKSAPSCPSAPPTVRSTSECAYAPTTMGSDIPVRYPSIAVVVPPPSPFWKAGATRTSTRAAAAVCKKRLRSGRGIGNHQDGNTSFYNPEQPCQNKKKRRPSIRPLPDPSDSSTPVSCHCPGAIQGIRGSALLTVQSNSGLKPAYFFTFVPDPSPKLFRPHTAVISGKQRPYTSDENVLLVRLKEREAMSWSEITAHFPGRNMSSLQVHYSTKLRHKASSRSGRTKRRE</sequence>
<evidence type="ECO:0008006" key="4">
    <source>
        <dbReference type="Google" id="ProtNLM"/>
    </source>
</evidence>
<evidence type="ECO:0000256" key="1">
    <source>
        <dbReference type="SAM" id="MobiDB-lite"/>
    </source>
</evidence>
<accession>A0A9W9L8N3</accession>
<feature type="region of interest" description="Disordered" evidence="1">
    <location>
        <begin position="201"/>
        <end position="269"/>
    </location>
</feature>
<gene>
    <name evidence="2" type="ORF">N7515_001815</name>
</gene>
<feature type="compositionally biased region" description="Basic and acidic residues" evidence="1">
    <location>
        <begin position="244"/>
        <end position="256"/>
    </location>
</feature>
<organism evidence="2 3">
    <name type="scientific">Penicillium bovifimosum</name>
    <dbReference type="NCBI Taxonomy" id="126998"/>
    <lineage>
        <taxon>Eukaryota</taxon>
        <taxon>Fungi</taxon>
        <taxon>Dikarya</taxon>
        <taxon>Ascomycota</taxon>
        <taxon>Pezizomycotina</taxon>
        <taxon>Eurotiomycetes</taxon>
        <taxon>Eurotiomycetidae</taxon>
        <taxon>Eurotiales</taxon>
        <taxon>Aspergillaceae</taxon>
        <taxon>Penicillium</taxon>
    </lineage>
</organism>
<dbReference type="GeneID" id="81401729"/>
<evidence type="ECO:0000313" key="2">
    <source>
        <dbReference type="EMBL" id="KAJ5143028.1"/>
    </source>
</evidence>
<keyword evidence="3" id="KW-1185">Reference proteome</keyword>
<reference evidence="2" key="2">
    <citation type="journal article" date="2023" name="IMA Fungus">
        <title>Comparative genomic study of the Penicillium genus elucidates a diverse pangenome and 15 lateral gene transfer events.</title>
        <authorList>
            <person name="Petersen C."/>
            <person name="Sorensen T."/>
            <person name="Nielsen M.R."/>
            <person name="Sondergaard T.E."/>
            <person name="Sorensen J.L."/>
            <person name="Fitzpatrick D.A."/>
            <person name="Frisvad J.C."/>
            <person name="Nielsen K.L."/>
        </authorList>
    </citation>
    <scope>NUCLEOTIDE SEQUENCE</scope>
    <source>
        <strain evidence="2">IBT 22155</strain>
    </source>
</reference>
<dbReference type="RefSeq" id="XP_056524672.1">
    <property type="nucleotide sequence ID" value="XM_056662559.1"/>
</dbReference>
<name>A0A9W9L8N3_9EURO</name>
<dbReference type="EMBL" id="JAPQKL010000002">
    <property type="protein sequence ID" value="KAJ5143028.1"/>
    <property type="molecule type" value="Genomic_DNA"/>
</dbReference>
<dbReference type="Pfam" id="PF13921">
    <property type="entry name" value="Myb_DNA-bind_6"/>
    <property type="match status" value="1"/>
</dbReference>
<dbReference type="OrthoDB" id="4369561at2759"/>
<comment type="caution">
    <text evidence="2">The sequence shown here is derived from an EMBL/GenBank/DDBJ whole genome shotgun (WGS) entry which is preliminary data.</text>
</comment>
<feature type="region of interest" description="Disordered" evidence="1">
    <location>
        <begin position="325"/>
        <end position="369"/>
    </location>
</feature>
<feature type="compositionally biased region" description="Polar residues" evidence="1">
    <location>
        <begin position="332"/>
        <end position="346"/>
    </location>
</feature>
<evidence type="ECO:0000313" key="3">
    <source>
        <dbReference type="Proteomes" id="UP001149079"/>
    </source>
</evidence>
<dbReference type="Gene3D" id="1.10.10.60">
    <property type="entry name" value="Homeodomain-like"/>
    <property type="match status" value="1"/>
</dbReference>
<reference evidence="2" key="1">
    <citation type="submission" date="2022-11" db="EMBL/GenBank/DDBJ databases">
        <authorList>
            <person name="Petersen C."/>
        </authorList>
    </citation>
    <scope>NUCLEOTIDE SEQUENCE</scope>
    <source>
        <strain evidence="2">IBT 22155</strain>
    </source>
</reference>
<dbReference type="AlphaFoldDB" id="A0A9W9L8N3"/>
<dbReference type="Proteomes" id="UP001149079">
    <property type="component" value="Unassembled WGS sequence"/>
</dbReference>
<protein>
    <recommendedName>
        <fullName evidence="4">Myb-like domain-containing protein</fullName>
    </recommendedName>
</protein>